<dbReference type="Pfam" id="PF13538">
    <property type="entry name" value="UvrD_C_2"/>
    <property type="match status" value="1"/>
</dbReference>
<evidence type="ECO:0000259" key="4">
    <source>
        <dbReference type="Pfam" id="PF13538"/>
    </source>
</evidence>
<feature type="domain" description="UvrD-like helicase C-terminal" evidence="4">
    <location>
        <begin position="646"/>
        <end position="694"/>
    </location>
</feature>
<dbReference type="Gene3D" id="3.40.50.300">
    <property type="entry name" value="P-loop containing nucleotide triphosphate hydrolases"/>
    <property type="match status" value="2"/>
</dbReference>
<comment type="catalytic activity">
    <reaction evidence="3">
        <text>ATP + H2O = ADP + phosphate + H(+)</text>
        <dbReference type="Rhea" id="RHEA:13065"/>
        <dbReference type="ChEBI" id="CHEBI:15377"/>
        <dbReference type="ChEBI" id="CHEBI:15378"/>
        <dbReference type="ChEBI" id="CHEBI:30616"/>
        <dbReference type="ChEBI" id="CHEBI:43474"/>
        <dbReference type="ChEBI" id="CHEBI:456216"/>
        <dbReference type="EC" id="5.6.2.3"/>
    </reaction>
</comment>
<dbReference type="SUPFAM" id="SSF47781">
    <property type="entry name" value="RuvA domain 2-like"/>
    <property type="match status" value="1"/>
</dbReference>
<dbReference type="Gene3D" id="1.10.10.2220">
    <property type="match status" value="1"/>
</dbReference>
<dbReference type="HAMAP" id="MF_01488">
    <property type="entry name" value="RecD2"/>
    <property type="match status" value="1"/>
</dbReference>
<name>A0ABU5NDL5_9RICK</name>
<feature type="domain" description="ATP-dependent RecD2 DNA helicase OB-fold" evidence="7">
    <location>
        <begin position="8"/>
        <end position="80"/>
    </location>
</feature>
<evidence type="ECO:0000259" key="6">
    <source>
        <dbReference type="Pfam" id="PF18335"/>
    </source>
</evidence>
<dbReference type="EC" id="5.6.2.3" evidence="3"/>
<dbReference type="PANTHER" id="PTHR43788:SF6">
    <property type="entry name" value="DNA HELICASE B"/>
    <property type="match status" value="1"/>
</dbReference>
<dbReference type="Pfam" id="PF23139">
    <property type="entry name" value="OB_YrrC"/>
    <property type="match status" value="1"/>
</dbReference>
<dbReference type="Gene3D" id="2.30.30.940">
    <property type="match status" value="1"/>
</dbReference>
<feature type="domain" description="ATP-dependent RecD2 DNA helicase SH3" evidence="6">
    <location>
        <begin position="567"/>
        <end position="629"/>
    </location>
</feature>
<comment type="caution">
    <text evidence="8">The sequence shown here is derived from an EMBL/GenBank/DDBJ whole genome shotgun (WGS) entry which is preliminary data.</text>
</comment>
<dbReference type="InterPro" id="IPR041451">
    <property type="entry name" value="RecD2_SH13"/>
</dbReference>
<dbReference type="PANTHER" id="PTHR43788">
    <property type="entry name" value="DNA2/NAM7 HELICASE FAMILY MEMBER"/>
    <property type="match status" value="1"/>
</dbReference>
<keyword evidence="2 3" id="KW-0067">ATP-binding</keyword>
<evidence type="ECO:0000259" key="5">
    <source>
        <dbReference type="Pfam" id="PF14490"/>
    </source>
</evidence>
<keyword evidence="3" id="KW-0413">Isomerase</keyword>
<feature type="domain" description="ATP-dependent RecD2 DNA helicase-like helix-hairpin-helix" evidence="5">
    <location>
        <begin position="147"/>
        <end position="235"/>
    </location>
</feature>
<keyword evidence="9" id="KW-1185">Reference proteome</keyword>
<comment type="similarity">
    <text evidence="3">Belongs to the RecD family. RecD2 subfamily.</text>
</comment>
<dbReference type="CDD" id="cd17933">
    <property type="entry name" value="DEXSc_RecD-like"/>
    <property type="match status" value="1"/>
</dbReference>
<evidence type="ECO:0000313" key="9">
    <source>
        <dbReference type="Proteomes" id="UP001291687"/>
    </source>
</evidence>
<dbReference type="Pfam" id="PF18335">
    <property type="entry name" value="SH3_13"/>
    <property type="match status" value="1"/>
</dbReference>
<keyword evidence="3" id="KW-0238">DNA-binding</keyword>
<dbReference type="Pfam" id="PF14520">
    <property type="entry name" value="HHH_5"/>
    <property type="match status" value="1"/>
</dbReference>
<dbReference type="CDD" id="cd18809">
    <property type="entry name" value="SF1_C_RecD"/>
    <property type="match status" value="1"/>
</dbReference>
<sequence length="722" mass="80010">MKHQNDKEYLSGTIERITYHNADNGFCVIRVKVKGHKDLVTVTGNVPSVSAGEYIKCSGIWHNDRNHGKQFKADFLKSLPPETLEGIERYLGSGLIKGIGAHFAKRLVSAFGDKVFEVIENKPNLLSTVEGIGKIRAQSICSNWQDQKIIREIMVFLQSHGVGTTRATRIYKTYGEKAIEVVSQNPYQLAKDIRGIGFVSADTIAGNLGIAKDSLVRARAGVAHVLLEATSDGHCGLPQEILVQNSAKLLEIEKDLIELAIAEEIKLKSLVTDTLNNINTIFLASYYVYEKNIAKILLNLAKSPVSWDKTDTATIIPLVEKELNISLAESQKVAIEKALDNRLMVITGGPGTGKTTLVNSLLKTLAAKKLNIKLCAPTGRAAKRLSESTGLEATTIHRLLEIDPAYGGFKRNEESPLSCDYLVIDETSMVDVPLFYSLLKALPLHSALLLVGDVDQLPSVGAGQVLKDIISSKVISTVQLTEIFRQAATSNIITNAHRVNHGILPNMQITREESDFYFVEAEHGDDIINKIITMVKDRIPKRFNLNPIQDIQLLCPMQRGGAGARSLNIELQKVLNPNHTNGIVKFGQIFAVGDKIMQTENNYDKEVYNGDIGIIKAINEQDQEIIINFYNRDVNYDYTDLDQITLAYATTIHKSQGSEYPAVIIPITMQSYMMLRRNLIYTAITRGKKLVVIIGQKKALAMAVKDTTSSHRYSKLREWLVA</sequence>
<dbReference type="InterPro" id="IPR055446">
    <property type="entry name" value="RecD2_N_OB"/>
</dbReference>
<feature type="binding site" evidence="3">
    <location>
        <begin position="351"/>
        <end position="355"/>
    </location>
    <ligand>
        <name>ATP</name>
        <dbReference type="ChEBI" id="CHEBI:30616"/>
    </ligand>
</feature>
<dbReference type="Pfam" id="PF13245">
    <property type="entry name" value="AAA_19"/>
    <property type="match status" value="1"/>
</dbReference>
<dbReference type="Pfam" id="PF14490">
    <property type="entry name" value="HHH_RecD2"/>
    <property type="match status" value="1"/>
</dbReference>
<gene>
    <name evidence="3" type="primary">recD2</name>
    <name evidence="8" type="ORF">Megvenef_01253</name>
</gene>
<organism evidence="8 9">
    <name type="scientific">Candidatus Megaera venefica</name>
    <dbReference type="NCBI Taxonomy" id="2055910"/>
    <lineage>
        <taxon>Bacteria</taxon>
        <taxon>Pseudomonadati</taxon>
        <taxon>Pseudomonadota</taxon>
        <taxon>Alphaproteobacteria</taxon>
        <taxon>Rickettsiales</taxon>
        <taxon>Rickettsiaceae</taxon>
        <taxon>Candidatus Megaera</taxon>
    </lineage>
</organism>
<dbReference type="InterPro" id="IPR029493">
    <property type="entry name" value="RecD2-like_HHH"/>
</dbReference>
<comment type="function">
    <text evidence="3">DNA-dependent ATPase and ATP-dependent 5'-3' DNA helicase. Has no activity on blunt DNA or DNA with 3'-overhangs, requires at least 10 bases of 5'-ssDNA for helicase activity.</text>
</comment>
<keyword evidence="3" id="KW-0347">Helicase</keyword>
<evidence type="ECO:0000256" key="2">
    <source>
        <dbReference type="ARBA" id="ARBA00022840"/>
    </source>
</evidence>
<dbReference type="InterPro" id="IPR010994">
    <property type="entry name" value="RuvA_2-like"/>
</dbReference>
<proteinExistence type="inferred from homology"/>
<dbReference type="EMBL" id="JARJFB010000106">
    <property type="protein sequence ID" value="MEA0971278.1"/>
    <property type="molecule type" value="Genomic_DNA"/>
</dbReference>
<dbReference type="NCBIfam" id="TIGR01448">
    <property type="entry name" value="recD_rel"/>
    <property type="match status" value="1"/>
</dbReference>
<evidence type="ECO:0000313" key="8">
    <source>
        <dbReference type="EMBL" id="MEA0971278.1"/>
    </source>
</evidence>
<reference evidence="8 9" key="1">
    <citation type="submission" date="2023-03" db="EMBL/GenBank/DDBJ databases">
        <title>Host association and intracellularity evolved multiple times independently in the Rickettsiales.</title>
        <authorList>
            <person name="Castelli M."/>
            <person name="Nardi T."/>
            <person name="Gammuto L."/>
            <person name="Bellinzona G."/>
            <person name="Sabaneyeva E."/>
            <person name="Potekhin A."/>
            <person name="Serra V."/>
            <person name="Petroni G."/>
            <person name="Sassera D."/>
        </authorList>
    </citation>
    <scope>NUCLEOTIDE SEQUENCE [LARGE SCALE GENOMIC DNA]</scope>
    <source>
        <strain evidence="8 9">Sr 2-6</strain>
    </source>
</reference>
<protein>
    <recommendedName>
        <fullName evidence="3">ATP-dependent RecD2 DNA helicase</fullName>
        <ecNumber evidence="3">5.6.2.3</ecNumber>
    </recommendedName>
    <alternativeName>
        <fullName evidence="3">DNA 5'-3' helicase subunit RecD2</fullName>
    </alternativeName>
</protein>
<dbReference type="RefSeq" id="WP_322777180.1">
    <property type="nucleotide sequence ID" value="NZ_JARJFB010000106.1"/>
</dbReference>
<dbReference type="InterPro" id="IPR027785">
    <property type="entry name" value="UvrD-like_helicase_C"/>
</dbReference>
<dbReference type="SUPFAM" id="SSF52540">
    <property type="entry name" value="P-loop containing nucleoside triphosphate hydrolases"/>
    <property type="match status" value="1"/>
</dbReference>
<dbReference type="Proteomes" id="UP001291687">
    <property type="component" value="Unassembled WGS sequence"/>
</dbReference>
<dbReference type="InterPro" id="IPR050534">
    <property type="entry name" value="Coronavir_polyprotein_1ab"/>
</dbReference>
<keyword evidence="3" id="KW-0378">Hydrolase</keyword>
<evidence type="ECO:0000256" key="3">
    <source>
        <dbReference type="HAMAP-Rule" id="MF_01488"/>
    </source>
</evidence>
<evidence type="ECO:0000256" key="1">
    <source>
        <dbReference type="ARBA" id="ARBA00022741"/>
    </source>
</evidence>
<keyword evidence="1 3" id="KW-0547">Nucleotide-binding</keyword>
<accession>A0ABU5NDL5</accession>
<dbReference type="InterPro" id="IPR027417">
    <property type="entry name" value="P-loop_NTPase"/>
</dbReference>
<dbReference type="InterPro" id="IPR006345">
    <property type="entry name" value="RecD2"/>
</dbReference>
<evidence type="ECO:0000259" key="7">
    <source>
        <dbReference type="Pfam" id="PF23139"/>
    </source>
</evidence>
<dbReference type="Gene3D" id="1.10.150.20">
    <property type="entry name" value="5' to 3' exonuclease, C-terminal subdomain"/>
    <property type="match status" value="1"/>
</dbReference>